<dbReference type="SMART" id="SM00184">
    <property type="entry name" value="RING"/>
    <property type="match status" value="1"/>
</dbReference>
<name>A0A7S3NF11_9STRA</name>
<gene>
    <name evidence="7" type="ORF">ALAG00032_LOCUS3852</name>
</gene>
<evidence type="ECO:0000256" key="1">
    <source>
        <dbReference type="ARBA" id="ARBA00022723"/>
    </source>
</evidence>
<dbReference type="InterPro" id="IPR017907">
    <property type="entry name" value="Znf_RING_CS"/>
</dbReference>
<sequence>MIVDECVFCKARPSGNDENVSGHNYAKRVILMTNAPLRQRCGHRFCTNCIDRNVRRSGQFSCPECGTQVRKSTLDARLMDDIEVERDASARRRVTAVFYKPKNEFSDTLKYNAHLEMMEDLIFRLARGGDEAKEVEKQLNEYYSKHQQDVARFSSAKVDEERHKAASVREASSIQFMTAQRARDADRQKKRVEMQRLLHEKQYQLGDRDDAPPLSSIKNDSISTSGKQNSIDAKFLQLQSPPAVIKISEGPRRVSGDALKSRQDATGFDARSLSKHRSAFELVSTLNAWHRPELKHFNLGPKLKQYQSGQFPIFQSDGNTPLVLHDDRPRDFFRRQTKCGFGLRSSTTIKAAHHSSSPHHSEDEDVRMEES</sequence>
<dbReference type="PROSITE" id="PS50089">
    <property type="entry name" value="ZF_RING_2"/>
    <property type="match status" value="1"/>
</dbReference>
<protein>
    <recommendedName>
        <fullName evidence="6">RING-type domain-containing protein</fullName>
    </recommendedName>
</protein>
<feature type="region of interest" description="Disordered" evidence="5">
    <location>
        <begin position="197"/>
        <end position="226"/>
    </location>
</feature>
<accession>A0A7S3NF11</accession>
<dbReference type="PROSITE" id="PS00518">
    <property type="entry name" value="ZF_RING_1"/>
    <property type="match status" value="1"/>
</dbReference>
<evidence type="ECO:0000256" key="5">
    <source>
        <dbReference type="SAM" id="MobiDB-lite"/>
    </source>
</evidence>
<keyword evidence="2 4" id="KW-0863">Zinc-finger</keyword>
<dbReference type="PANTHER" id="PTHR12683:SF13">
    <property type="entry name" value="CDK-ACTIVATING KINASE ASSEMBLY FACTOR MAT1"/>
    <property type="match status" value="1"/>
</dbReference>
<dbReference type="InterPro" id="IPR001841">
    <property type="entry name" value="Znf_RING"/>
</dbReference>
<dbReference type="Pfam" id="PF00097">
    <property type="entry name" value="zf-C3HC4"/>
    <property type="match status" value="1"/>
</dbReference>
<feature type="region of interest" description="Disordered" evidence="5">
    <location>
        <begin position="246"/>
        <end position="267"/>
    </location>
</feature>
<reference evidence="7" key="1">
    <citation type="submission" date="2021-01" db="EMBL/GenBank/DDBJ databases">
        <authorList>
            <person name="Corre E."/>
            <person name="Pelletier E."/>
            <person name="Niang G."/>
            <person name="Scheremetjew M."/>
            <person name="Finn R."/>
            <person name="Kale V."/>
            <person name="Holt S."/>
            <person name="Cochrane G."/>
            <person name="Meng A."/>
            <person name="Brown T."/>
            <person name="Cohen L."/>
        </authorList>
    </citation>
    <scope>NUCLEOTIDE SEQUENCE</scope>
    <source>
        <strain evidence="7">CCMP1510</strain>
    </source>
</reference>
<dbReference type="AlphaFoldDB" id="A0A7S3NF11"/>
<dbReference type="InterPro" id="IPR018957">
    <property type="entry name" value="Znf_C3HC4_RING-type"/>
</dbReference>
<feature type="region of interest" description="Disordered" evidence="5">
    <location>
        <begin position="344"/>
        <end position="371"/>
    </location>
</feature>
<keyword evidence="3" id="KW-0862">Zinc</keyword>
<feature type="compositionally biased region" description="Basic and acidic residues" evidence="5">
    <location>
        <begin position="197"/>
        <end position="211"/>
    </location>
</feature>
<dbReference type="InterPro" id="IPR015877">
    <property type="entry name" value="MAT1_centre"/>
</dbReference>
<keyword evidence="1" id="KW-0479">Metal-binding</keyword>
<organism evidence="7">
    <name type="scientific">Aureoumbra lagunensis</name>
    <dbReference type="NCBI Taxonomy" id="44058"/>
    <lineage>
        <taxon>Eukaryota</taxon>
        <taxon>Sar</taxon>
        <taxon>Stramenopiles</taxon>
        <taxon>Ochrophyta</taxon>
        <taxon>Pelagophyceae</taxon>
        <taxon>Pelagomonadales</taxon>
        <taxon>Aureoumbra</taxon>
    </lineage>
</organism>
<evidence type="ECO:0000313" key="7">
    <source>
        <dbReference type="EMBL" id="CAE0363111.1"/>
    </source>
</evidence>
<dbReference type="GO" id="GO:0005675">
    <property type="term" value="C:transcription factor TFIIH holo complex"/>
    <property type="evidence" value="ECO:0007669"/>
    <property type="project" value="TreeGrafter"/>
</dbReference>
<proteinExistence type="predicted"/>
<dbReference type="GO" id="GO:0008270">
    <property type="term" value="F:zinc ion binding"/>
    <property type="evidence" value="ECO:0007669"/>
    <property type="project" value="UniProtKB-KW"/>
</dbReference>
<dbReference type="InterPro" id="IPR013083">
    <property type="entry name" value="Znf_RING/FYVE/PHD"/>
</dbReference>
<evidence type="ECO:0000256" key="2">
    <source>
        <dbReference type="ARBA" id="ARBA00022771"/>
    </source>
</evidence>
<feature type="compositionally biased region" description="Polar residues" evidence="5">
    <location>
        <begin position="216"/>
        <end position="226"/>
    </location>
</feature>
<dbReference type="SUPFAM" id="SSF57850">
    <property type="entry name" value="RING/U-box"/>
    <property type="match status" value="1"/>
</dbReference>
<feature type="domain" description="RING-type" evidence="6">
    <location>
        <begin position="6"/>
        <end position="65"/>
    </location>
</feature>
<dbReference type="PANTHER" id="PTHR12683">
    <property type="entry name" value="CDK-ACTIVATING KINASE ASSEMBLY FACTOR MAT1"/>
    <property type="match status" value="1"/>
</dbReference>
<dbReference type="Pfam" id="PF06391">
    <property type="entry name" value="MAT1"/>
    <property type="match status" value="1"/>
</dbReference>
<dbReference type="GO" id="GO:0006357">
    <property type="term" value="P:regulation of transcription by RNA polymerase II"/>
    <property type="evidence" value="ECO:0007669"/>
    <property type="project" value="TreeGrafter"/>
</dbReference>
<evidence type="ECO:0000256" key="3">
    <source>
        <dbReference type="ARBA" id="ARBA00022833"/>
    </source>
</evidence>
<dbReference type="GO" id="GO:0006281">
    <property type="term" value="P:DNA repair"/>
    <property type="evidence" value="ECO:0007669"/>
    <property type="project" value="TreeGrafter"/>
</dbReference>
<evidence type="ECO:0000256" key="4">
    <source>
        <dbReference type="PROSITE-ProRule" id="PRU00175"/>
    </source>
</evidence>
<feature type="compositionally biased region" description="Basic and acidic residues" evidence="5">
    <location>
        <begin position="249"/>
        <end position="263"/>
    </location>
</feature>
<dbReference type="Gene3D" id="3.30.40.10">
    <property type="entry name" value="Zinc/RING finger domain, C3HC4 (zinc finger)"/>
    <property type="match status" value="1"/>
</dbReference>
<evidence type="ECO:0000259" key="6">
    <source>
        <dbReference type="PROSITE" id="PS50089"/>
    </source>
</evidence>
<dbReference type="EMBL" id="HBIJ01005446">
    <property type="protein sequence ID" value="CAE0363111.1"/>
    <property type="molecule type" value="Transcribed_RNA"/>
</dbReference>